<dbReference type="SUPFAM" id="SSF52833">
    <property type="entry name" value="Thioredoxin-like"/>
    <property type="match status" value="1"/>
</dbReference>
<dbReference type="InterPro" id="IPR036249">
    <property type="entry name" value="Thioredoxin-like_sf"/>
</dbReference>
<gene>
    <name evidence="1" type="ordered locus">PERMA_0514</name>
</gene>
<keyword evidence="2" id="KW-1185">Reference proteome</keyword>
<dbReference type="Proteomes" id="UP000001366">
    <property type="component" value="Chromosome"/>
</dbReference>
<organism evidence="1 2">
    <name type="scientific">Persephonella marina (strain DSM 14350 / EX-H1)</name>
    <dbReference type="NCBI Taxonomy" id="123214"/>
    <lineage>
        <taxon>Bacteria</taxon>
        <taxon>Pseudomonadati</taxon>
        <taxon>Aquificota</taxon>
        <taxon>Aquificia</taxon>
        <taxon>Aquificales</taxon>
        <taxon>Hydrogenothermaceae</taxon>
        <taxon>Persephonella</taxon>
    </lineage>
</organism>
<dbReference type="OrthoDB" id="14738at2"/>
<sequence length="149" mass="17217">MKKLTLILTAALLLIIPSFAKDKLLVVFIYSDGSPAYQKIHNKILKDKYLSKRIKKSFDFREISLKDPQVDNFVNRYGIEKKEGVYFINPESGSLLYAVTDLSQPCRCANLINYFSRNLHKKGIDPDEYLIKAEKIGAYKVKVEDNYLF</sequence>
<proteinExistence type="predicted"/>
<dbReference type="Gene3D" id="3.40.30.10">
    <property type="entry name" value="Glutaredoxin"/>
    <property type="match status" value="1"/>
</dbReference>
<name>C0QUD8_PERMH</name>
<protein>
    <submittedName>
        <fullName evidence="1">Uncharacterized protein</fullName>
    </submittedName>
</protein>
<accession>C0QUD8</accession>
<dbReference type="AlphaFoldDB" id="C0QUD8"/>
<dbReference type="KEGG" id="pmx:PERMA_0514"/>
<evidence type="ECO:0000313" key="1">
    <source>
        <dbReference type="EMBL" id="ACO03797.1"/>
    </source>
</evidence>
<dbReference type="STRING" id="123214.PERMA_0514"/>
<dbReference type="HOGENOM" id="CLU_1747927_0_0_0"/>
<dbReference type="RefSeq" id="WP_012676036.1">
    <property type="nucleotide sequence ID" value="NC_012440.1"/>
</dbReference>
<dbReference type="PaxDb" id="123214-PERMA_0514"/>
<evidence type="ECO:0000313" key="2">
    <source>
        <dbReference type="Proteomes" id="UP000001366"/>
    </source>
</evidence>
<dbReference type="EMBL" id="CP001230">
    <property type="protein sequence ID" value="ACO03797.1"/>
    <property type="molecule type" value="Genomic_DNA"/>
</dbReference>
<reference evidence="1 2" key="1">
    <citation type="journal article" date="2009" name="J. Bacteriol.">
        <title>Complete and draft genome sequences of six members of the Aquificales.</title>
        <authorList>
            <person name="Reysenbach A.L."/>
            <person name="Hamamura N."/>
            <person name="Podar M."/>
            <person name="Griffiths E."/>
            <person name="Ferreira S."/>
            <person name="Hochstein R."/>
            <person name="Heidelberg J."/>
            <person name="Johnson J."/>
            <person name="Mead D."/>
            <person name="Pohorille A."/>
            <person name="Sarmiento M."/>
            <person name="Schweighofer K."/>
            <person name="Seshadri R."/>
            <person name="Voytek M.A."/>
        </authorList>
    </citation>
    <scope>NUCLEOTIDE SEQUENCE [LARGE SCALE GENOMIC DNA]</scope>
    <source>
        <strain evidence="2">DSM 14350 / EX-H1</strain>
    </source>
</reference>